<accession>A0A0G1FQQ9</accession>
<organism evidence="1 2">
    <name type="scientific">Candidatus Woesebacteria bacterium GW2011_GWB1_43_14</name>
    <dbReference type="NCBI Taxonomy" id="1618578"/>
    <lineage>
        <taxon>Bacteria</taxon>
        <taxon>Candidatus Woeseibacteriota</taxon>
    </lineage>
</organism>
<reference evidence="1 2" key="1">
    <citation type="journal article" date="2015" name="Nature">
        <title>rRNA introns, odd ribosomes, and small enigmatic genomes across a large radiation of phyla.</title>
        <authorList>
            <person name="Brown C.T."/>
            <person name="Hug L.A."/>
            <person name="Thomas B.C."/>
            <person name="Sharon I."/>
            <person name="Castelle C.J."/>
            <person name="Singh A."/>
            <person name="Wilkins M.J."/>
            <person name="Williams K.H."/>
            <person name="Banfield J.F."/>
        </authorList>
    </citation>
    <scope>NUCLEOTIDE SEQUENCE [LARGE SCALE GENOMIC DNA]</scope>
</reference>
<evidence type="ECO:0000313" key="1">
    <source>
        <dbReference type="EMBL" id="KKS97371.1"/>
    </source>
</evidence>
<dbReference type="EMBL" id="LCFQ01000013">
    <property type="protein sequence ID" value="KKS97371.1"/>
    <property type="molecule type" value="Genomic_DNA"/>
</dbReference>
<proteinExistence type="predicted"/>
<evidence type="ECO:0000313" key="2">
    <source>
        <dbReference type="Proteomes" id="UP000034090"/>
    </source>
</evidence>
<dbReference type="Proteomes" id="UP000034090">
    <property type="component" value="Unassembled WGS sequence"/>
</dbReference>
<dbReference type="STRING" id="1618578.UV74_C0013G0493"/>
<protein>
    <submittedName>
        <fullName evidence="1">Uncharacterized protein</fullName>
    </submittedName>
</protein>
<sequence>MNSVDFYDVKKRAKVSVPVSQCKKTKYERPTKDGGTQVRYAVKAEMDGSRLTKFVSKDTWDSLSCPEA</sequence>
<gene>
    <name evidence="1" type="ORF">UV74_C0013G0493</name>
</gene>
<name>A0A0G1FQQ9_9BACT</name>
<dbReference type="AlphaFoldDB" id="A0A0G1FQQ9"/>
<comment type="caution">
    <text evidence="1">The sequence shown here is derived from an EMBL/GenBank/DDBJ whole genome shotgun (WGS) entry which is preliminary data.</text>
</comment>